<protein>
    <submittedName>
        <fullName evidence="1">Uncharacterized protein</fullName>
    </submittedName>
</protein>
<organism evidence="1 2">
    <name type="scientific">Paenibacillus faecis</name>
    <dbReference type="NCBI Taxonomy" id="862114"/>
    <lineage>
        <taxon>Bacteria</taxon>
        <taxon>Bacillati</taxon>
        <taxon>Bacillota</taxon>
        <taxon>Bacilli</taxon>
        <taxon>Bacillales</taxon>
        <taxon>Paenibacillaceae</taxon>
        <taxon>Paenibacillus</taxon>
    </lineage>
</organism>
<dbReference type="OrthoDB" id="2614222at2"/>
<proteinExistence type="predicted"/>
<gene>
    <name evidence="1" type="ORF">FRY98_02415</name>
</gene>
<dbReference type="RefSeq" id="WP_148450156.1">
    <property type="nucleotide sequence ID" value="NZ_VSDO01000001.1"/>
</dbReference>
<dbReference type="Proteomes" id="UP000325218">
    <property type="component" value="Unassembled WGS sequence"/>
</dbReference>
<dbReference type="AlphaFoldDB" id="A0A5D0CX78"/>
<name>A0A5D0CX78_9BACL</name>
<evidence type="ECO:0000313" key="2">
    <source>
        <dbReference type="Proteomes" id="UP000325218"/>
    </source>
</evidence>
<dbReference type="EMBL" id="VSDO01000001">
    <property type="protein sequence ID" value="TYA14561.1"/>
    <property type="molecule type" value="Genomic_DNA"/>
</dbReference>
<comment type="caution">
    <text evidence="1">The sequence shown here is derived from an EMBL/GenBank/DDBJ whole genome shotgun (WGS) entry which is preliminary data.</text>
</comment>
<evidence type="ECO:0000313" key="1">
    <source>
        <dbReference type="EMBL" id="TYA14561.1"/>
    </source>
</evidence>
<reference evidence="1 2" key="1">
    <citation type="submission" date="2019-08" db="EMBL/GenBank/DDBJ databases">
        <title>Genome sequencing of Paenibacillus faecis DSM 23593(T).</title>
        <authorList>
            <person name="Kook J.-K."/>
            <person name="Park S.-N."/>
            <person name="Lim Y.K."/>
        </authorList>
    </citation>
    <scope>NUCLEOTIDE SEQUENCE [LARGE SCALE GENOMIC DNA]</scope>
    <source>
        <strain evidence="1 2">DSM 23593</strain>
    </source>
</reference>
<keyword evidence="2" id="KW-1185">Reference proteome</keyword>
<accession>A0A5D0CX78</accession>
<sequence>MTVAAVIIAGMVLLAGLFAGFKAISQSSNYGLQLGKEVNEEYPRMRDNGREFKNDGVLTALAIFPDGDKKKNLRVSQLYVTKKGDSTVLQKEDIRVTEDLAAYPLRLKNLAWPSGEYTLYFKVGQEIEESIDFILK</sequence>